<dbReference type="GO" id="GO:0003700">
    <property type="term" value="F:DNA-binding transcription factor activity"/>
    <property type="evidence" value="ECO:0007669"/>
    <property type="project" value="InterPro"/>
</dbReference>
<accession>A0A1M7L016</accession>
<sequence>MAEGPSYKERKVITIGVVSELTGLSERQIRYYEERKLVYPERSPKGNRKYSFADVELLIDIANKREEGVQTFEIRQDMIRAEKRKEKKMRKQLLRGEINARFGIQKER</sequence>
<dbReference type="InterPro" id="IPR009061">
    <property type="entry name" value="DNA-bd_dom_put_sf"/>
</dbReference>
<evidence type="ECO:0000256" key="3">
    <source>
        <dbReference type="ARBA" id="ARBA00023125"/>
    </source>
</evidence>
<dbReference type="OrthoDB" id="9806513at2"/>
<keyword evidence="2" id="KW-0805">Transcription regulation</keyword>
<gene>
    <name evidence="6" type="ORF">SAMN05216179_0892</name>
</gene>
<dbReference type="InterPro" id="IPR047057">
    <property type="entry name" value="MerR_fam"/>
</dbReference>
<evidence type="ECO:0000256" key="2">
    <source>
        <dbReference type="ARBA" id="ARBA00023015"/>
    </source>
</evidence>
<dbReference type="PANTHER" id="PTHR30204">
    <property type="entry name" value="REDOX-CYCLING DRUG-SENSING TRANSCRIPTIONAL ACTIVATOR SOXR"/>
    <property type="match status" value="1"/>
</dbReference>
<dbReference type="PROSITE" id="PS50937">
    <property type="entry name" value="HTH_MERR_2"/>
    <property type="match status" value="1"/>
</dbReference>
<dbReference type="Gene3D" id="1.10.1660.10">
    <property type="match status" value="1"/>
</dbReference>
<organism evidence="6 7">
    <name type="scientific">Gracilibacillus kekensis</name>
    <dbReference type="NCBI Taxonomy" id="1027249"/>
    <lineage>
        <taxon>Bacteria</taxon>
        <taxon>Bacillati</taxon>
        <taxon>Bacillota</taxon>
        <taxon>Bacilli</taxon>
        <taxon>Bacillales</taxon>
        <taxon>Bacillaceae</taxon>
        <taxon>Gracilibacillus</taxon>
    </lineage>
</organism>
<dbReference type="Proteomes" id="UP000184184">
    <property type="component" value="Unassembled WGS sequence"/>
</dbReference>
<dbReference type="PANTHER" id="PTHR30204:SF65">
    <property type="entry name" value="HTH-TYPE TRANSCRIPTIONAL REGULATOR TNRA"/>
    <property type="match status" value="1"/>
</dbReference>
<dbReference type="SMART" id="SM00422">
    <property type="entry name" value="HTH_MERR"/>
    <property type="match status" value="1"/>
</dbReference>
<keyword evidence="3" id="KW-0238">DNA-binding</keyword>
<keyword evidence="1" id="KW-0678">Repressor</keyword>
<name>A0A1M7L016_9BACI</name>
<dbReference type="EMBL" id="FRCZ01000001">
    <property type="protein sequence ID" value="SHM71032.1"/>
    <property type="molecule type" value="Genomic_DNA"/>
</dbReference>
<evidence type="ECO:0000313" key="6">
    <source>
        <dbReference type="EMBL" id="SHM71032.1"/>
    </source>
</evidence>
<dbReference type="Pfam" id="PF13411">
    <property type="entry name" value="MerR_1"/>
    <property type="match status" value="1"/>
</dbReference>
<keyword evidence="7" id="KW-1185">Reference proteome</keyword>
<reference evidence="6 7" key="1">
    <citation type="submission" date="2016-11" db="EMBL/GenBank/DDBJ databases">
        <authorList>
            <person name="Jaros S."/>
            <person name="Januszkiewicz K."/>
            <person name="Wedrychowicz H."/>
        </authorList>
    </citation>
    <scope>NUCLEOTIDE SEQUENCE [LARGE SCALE GENOMIC DNA]</scope>
    <source>
        <strain evidence="6 7">CGMCC 1.10681</strain>
    </source>
</reference>
<dbReference type="STRING" id="1027249.SAMN05216179_0892"/>
<dbReference type="InterPro" id="IPR000551">
    <property type="entry name" value="MerR-type_HTH_dom"/>
</dbReference>
<evidence type="ECO:0000259" key="5">
    <source>
        <dbReference type="PROSITE" id="PS50937"/>
    </source>
</evidence>
<dbReference type="AlphaFoldDB" id="A0A1M7L016"/>
<protein>
    <submittedName>
        <fullName evidence="6">Transcriptional regulator</fullName>
    </submittedName>
</protein>
<proteinExistence type="predicted"/>
<dbReference type="SUPFAM" id="SSF46955">
    <property type="entry name" value="Putative DNA-binding domain"/>
    <property type="match status" value="1"/>
</dbReference>
<evidence type="ECO:0000256" key="4">
    <source>
        <dbReference type="ARBA" id="ARBA00023163"/>
    </source>
</evidence>
<dbReference type="GO" id="GO:0003677">
    <property type="term" value="F:DNA binding"/>
    <property type="evidence" value="ECO:0007669"/>
    <property type="project" value="UniProtKB-KW"/>
</dbReference>
<evidence type="ECO:0000256" key="1">
    <source>
        <dbReference type="ARBA" id="ARBA00022491"/>
    </source>
</evidence>
<keyword evidence="4" id="KW-0804">Transcription</keyword>
<evidence type="ECO:0000313" key="7">
    <source>
        <dbReference type="Proteomes" id="UP000184184"/>
    </source>
</evidence>
<feature type="domain" description="HTH merR-type" evidence="5">
    <location>
        <begin position="12"/>
        <end position="80"/>
    </location>
</feature>
<dbReference type="RefSeq" id="WP_073199996.1">
    <property type="nucleotide sequence ID" value="NZ_FRCZ01000001.1"/>
</dbReference>